<dbReference type="Proteomes" id="UP000317238">
    <property type="component" value="Unassembled WGS sequence"/>
</dbReference>
<comment type="caution">
    <text evidence="3">The sequence shown here is derived from an EMBL/GenBank/DDBJ whole genome shotgun (WGS) entry which is preliminary data.</text>
</comment>
<organism evidence="3 4">
    <name type="scientific">Crateriforma conspicua</name>
    <dbReference type="NCBI Taxonomy" id="2527996"/>
    <lineage>
        <taxon>Bacteria</taxon>
        <taxon>Pseudomonadati</taxon>
        <taxon>Planctomycetota</taxon>
        <taxon>Planctomycetia</taxon>
        <taxon>Planctomycetales</taxon>
        <taxon>Planctomycetaceae</taxon>
        <taxon>Crateriforma</taxon>
    </lineage>
</organism>
<evidence type="ECO:0000313" key="3">
    <source>
        <dbReference type="EMBL" id="TWT68891.1"/>
    </source>
</evidence>
<evidence type="ECO:0000313" key="4">
    <source>
        <dbReference type="Proteomes" id="UP000317238"/>
    </source>
</evidence>
<accession>A0A5C5Y2K1</accession>
<feature type="compositionally biased region" description="Polar residues" evidence="1">
    <location>
        <begin position="60"/>
        <end position="76"/>
    </location>
</feature>
<dbReference type="InterPro" id="IPR043129">
    <property type="entry name" value="ATPase_NBD"/>
</dbReference>
<dbReference type="AlphaFoldDB" id="A0A5C5Y2K1"/>
<proteinExistence type="predicted"/>
<dbReference type="InterPro" id="IPR000905">
    <property type="entry name" value="Gcp-like_dom"/>
</dbReference>
<evidence type="ECO:0000256" key="1">
    <source>
        <dbReference type="SAM" id="MobiDB-lite"/>
    </source>
</evidence>
<dbReference type="Gene3D" id="3.30.420.40">
    <property type="match status" value="2"/>
</dbReference>
<feature type="domain" description="Gcp-like" evidence="2">
    <location>
        <begin position="108"/>
        <end position="180"/>
    </location>
</feature>
<name>A0A5C5Y2K1_9PLAN</name>
<feature type="compositionally biased region" description="Polar residues" evidence="1">
    <location>
        <begin position="37"/>
        <end position="53"/>
    </location>
</feature>
<keyword evidence="4" id="KW-1185">Reference proteome</keyword>
<dbReference type="NCBIfam" id="TIGR03725">
    <property type="entry name" value="T6A_YeaZ"/>
    <property type="match status" value="1"/>
</dbReference>
<protein>
    <submittedName>
        <fullName evidence="3">tRNA threonylcarbamoyladenosine biosynthesis protein TsaB</fullName>
    </submittedName>
</protein>
<dbReference type="Pfam" id="PF00814">
    <property type="entry name" value="TsaD"/>
    <property type="match status" value="1"/>
</dbReference>
<dbReference type="EMBL" id="SJPL01000001">
    <property type="protein sequence ID" value="TWT68891.1"/>
    <property type="molecule type" value="Genomic_DNA"/>
</dbReference>
<sequence length="291" mass="30946">MTFDASVHHLAIETIGTTASLALLRGDKPIRLVDCNDANTMPPIQSDASSQPATGDRTAPMQSAPMQSAPMQSAPMQSAPAVRPAARLAVDLQDLMTWGRENDAMPEFISVAVGPGSFTGLRVGVTTAKTLAWALQLPVVAVPSLAAIAANFLSAEPDAAEVLVGLNAYRKMVYAGRYTRDDLIANGSELRDGWPQHIAGLTSVLQRDAWHKTLAQTDAVTPCIGDRIVFQNAVLKDAASPRYITPPRPVAAGVGMIACTLASMGCVLDPIRLTPDYFRESAAEEKARRDV</sequence>
<dbReference type="InterPro" id="IPR022496">
    <property type="entry name" value="T6A_TsaB"/>
</dbReference>
<dbReference type="SUPFAM" id="SSF53067">
    <property type="entry name" value="Actin-like ATPase domain"/>
    <property type="match status" value="1"/>
</dbReference>
<evidence type="ECO:0000259" key="2">
    <source>
        <dbReference type="Pfam" id="PF00814"/>
    </source>
</evidence>
<reference evidence="3 4" key="1">
    <citation type="submission" date="2019-02" db="EMBL/GenBank/DDBJ databases">
        <title>Deep-cultivation of Planctomycetes and their phenomic and genomic characterization uncovers novel biology.</title>
        <authorList>
            <person name="Wiegand S."/>
            <person name="Jogler M."/>
            <person name="Boedeker C."/>
            <person name="Pinto D."/>
            <person name="Vollmers J."/>
            <person name="Rivas-Marin E."/>
            <person name="Kohn T."/>
            <person name="Peeters S.H."/>
            <person name="Heuer A."/>
            <person name="Rast P."/>
            <person name="Oberbeckmann S."/>
            <person name="Bunk B."/>
            <person name="Jeske O."/>
            <person name="Meyerdierks A."/>
            <person name="Storesund J.E."/>
            <person name="Kallscheuer N."/>
            <person name="Luecker S."/>
            <person name="Lage O.M."/>
            <person name="Pohl T."/>
            <person name="Merkel B.J."/>
            <person name="Hornburger P."/>
            <person name="Mueller R.-W."/>
            <person name="Bruemmer F."/>
            <person name="Labrenz M."/>
            <person name="Spormann A.M."/>
            <person name="Op Den Camp H."/>
            <person name="Overmann J."/>
            <person name="Amann R."/>
            <person name="Jetten M.S.M."/>
            <person name="Mascher T."/>
            <person name="Medema M.H."/>
            <person name="Devos D.P."/>
            <person name="Kaster A.-K."/>
            <person name="Ovreas L."/>
            <person name="Rohde M."/>
            <person name="Galperin M.Y."/>
            <person name="Jogler C."/>
        </authorList>
    </citation>
    <scope>NUCLEOTIDE SEQUENCE [LARGE SCALE GENOMIC DNA]</scope>
    <source>
        <strain evidence="3 4">Pan14r</strain>
    </source>
</reference>
<dbReference type="GO" id="GO:0002949">
    <property type="term" value="P:tRNA threonylcarbamoyladenosine modification"/>
    <property type="evidence" value="ECO:0007669"/>
    <property type="project" value="InterPro"/>
</dbReference>
<gene>
    <name evidence="3" type="primary">tsaB</name>
    <name evidence="3" type="ORF">Pan14r_11740</name>
</gene>
<feature type="region of interest" description="Disordered" evidence="1">
    <location>
        <begin position="37"/>
        <end position="80"/>
    </location>
</feature>